<comment type="pathway">
    <text evidence="3 4">Cofactor biosynthesis; coenzyme A biosynthesis; CoA from (R)-pantothenate: step 3/5.</text>
</comment>
<feature type="region of interest" description="Phosphopantothenate--cysteine ligase" evidence="3">
    <location>
        <begin position="190"/>
        <end position="400"/>
    </location>
</feature>
<gene>
    <name evidence="3" type="primary">coaBC</name>
    <name evidence="7" type="ordered locus">Dole_1592</name>
</gene>
<dbReference type="RefSeq" id="WP_012175012.1">
    <property type="nucleotide sequence ID" value="NC_009943.1"/>
</dbReference>
<comment type="function">
    <text evidence="3">Catalyzes two sequential steps in the biosynthesis of coenzyme A. In the first step cysteine is conjugated to 4'-phosphopantothenate to form 4-phosphopantothenoylcysteine. In the second step the latter compound is decarboxylated to form 4'-phosphopantotheine.</text>
</comment>
<dbReference type="GO" id="GO:0004632">
    <property type="term" value="F:phosphopantothenate--cysteine ligase activity"/>
    <property type="evidence" value="ECO:0007669"/>
    <property type="project" value="UniProtKB-UniRule"/>
</dbReference>
<feature type="binding site" evidence="3">
    <location>
        <position position="278"/>
    </location>
    <ligand>
        <name>CTP</name>
        <dbReference type="ChEBI" id="CHEBI:37563"/>
    </ligand>
</feature>
<evidence type="ECO:0000313" key="8">
    <source>
        <dbReference type="Proteomes" id="UP000008561"/>
    </source>
</evidence>
<comment type="catalytic activity">
    <reaction evidence="3 4">
        <text>N-[(R)-4-phosphopantothenoyl]-L-cysteine + H(+) = (R)-4'-phosphopantetheine + CO2</text>
        <dbReference type="Rhea" id="RHEA:16793"/>
        <dbReference type="ChEBI" id="CHEBI:15378"/>
        <dbReference type="ChEBI" id="CHEBI:16526"/>
        <dbReference type="ChEBI" id="CHEBI:59458"/>
        <dbReference type="ChEBI" id="CHEBI:61723"/>
        <dbReference type="EC" id="4.1.1.36"/>
    </reaction>
</comment>
<dbReference type="HOGENOM" id="CLU_033319_0_1_7"/>
<dbReference type="eggNOG" id="COG0452">
    <property type="taxonomic scope" value="Bacteria"/>
</dbReference>
<dbReference type="EMBL" id="CP000859">
    <property type="protein sequence ID" value="ABW67396.1"/>
    <property type="molecule type" value="Genomic_DNA"/>
</dbReference>
<protein>
    <recommendedName>
        <fullName evidence="3">Coenzyme A biosynthesis bifunctional protein CoaBC</fullName>
    </recommendedName>
    <alternativeName>
        <fullName evidence="3">DNA/pantothenate metabolism flavoprotein</fullName>
    </alternativeName>
    <alternativeName>
        <fullName evidence="3">Phosphopantothenoylcysteine synthetase/decarboxylase</fullName>
        <shortName evidence="3">PPCS-PPCDC</shortName>
    </alternativeName>
    <domain>
        <recommendedName>
            <fullName evidence="3">Phosphopantothenoylcysteine decarboxylase</fullName>
            <shortName evidence="3">PPC decarboxylase</shortName>
            <shortName evidence="3">PPC-DC</shortName>
            <ecNumber evidence="3">4.1.1.36</ecNumber>
        </recommendedName>
        <alternativeName>
            <fullName evidence="3">CoaC</fullName>
        </alternativeName>
    </domain>
    <domain>
        <recommendedName>
            <fullName evidence="3">Phosphopantothenate--cysteine ligase</fullName>
            <ecNumber evidence="3">6.3.2.5</ecNumber>
        </recommendedName>
        <alternativeName>
            <fullName evidence="3">CoaB</fullName>
        </alternativeName>
        <alternativeName>
            <fullName evidence="3">Phosphopantothenoylcysteine synthetase</fullName>
            <shortName evidence="3">PPC synthetase</shortName>
            <shortName evidence="3">PPC-S</shortName>
        </alternativeName>
    </domain>
</protein>
<dbReference type="GO" id="GO:0071513">
    <property type="term" value="C:phosphopantothenoylcysteine decarboxylase complex"/>
    <property type="evidence" value="ECO:0007669"/>
    <property type="project" value="TreeGrafter"/>
</dbReference>
<dbReference type="AlphaFoldDB" id="A8ZZZ6"/>
<dbReference type="PANTHER" id="PTHR14359:SF6">
    <property type="entry name" value="PHOSPHOPANTOTHENOYLCYSTEINE DECARBOXYLASE"/>
    <property type="match status" value="1"/>
</dbReference>
<feature type="binding site" evidence="3">
    <location>
        <position position="342"/>
    </location>
    <ligand>
        <name>CTP</name>
        <dbReference type="ChEBI" id="CHEBI:37563"/>
    </ligand>
</feature>
<dbReference type="SUPFAM" id="SSF102645">
    <property type="entry name" value="CoaB-like"/>
    <property type="match status" value="1"/>
</dbReference>
<dbReference type="OrthoDB" id="9802554at2"/>
<comment type="caution">
    <text evidence="3">Lacks conserved residue(s) required for the propagation of feature annotation.</text>
</comment>
<sequence length="400" mass="42453">MEINGKQIVLGVCGGIAAYKSVELLRLLVKQGARVRVIMTENVRYFVGPLTFEALSGEPVCTSLFDDREDGSIRHIEWARQADAVIVAPATANILGKLAGGIADDALSTFMLAVTSPRMLCPSMNSAMYENRAVQRNLDTLEQDGYVIVEPGTGELACGTSGVGRMPEPAILFDRLCAMLSPKDLTGRKVLVTAGPTCEAIDPVRFISNRSSGKMGYALAAAAEYRGAEVVLVSGPTNLAPPVNVETVAVESADQMAQAVFSRMADTDIIVKVAAVGDYRVETPADRKIKKSGQAGLPLALVENIDILKEVGARKKAGQVVVGFAAETHDLAANARAKLAAKKVDLLVANPVAGDETAFGADTNQATLFYKDGTEEQLPRMDKAKLAHAILDRVAKLAVK</sequence>
<evidence type="ECO:0000313" key="7">
    <source>
        <dbReference type="EMBL" id="ABW67396.1"/>
    </source>
</evidence>
<dbReference type="UniPathway" id="UPA00241">
    <property type="reaction ID" value="UER00353"/>
</dbReference>
<dbReference type="InterPro" id="IPR003382">
    <property type="entry name" value="Flavoprotein"/>
</dbReference>
<keyword evidence="2 3" id="KW-0456">Lyase</keyword>
<organism evidence="7 8">
    <name type="scientific">Desulfosudis oleivorans (strain DSM 6200 / JCM 39069 / Hxd3)</name>
    <name type="common">Desulfococcus oleovorans</name>
    <dbReference type="NCBI Taxonomy" id="96561"/>
    <lineage>
        <taxon>Bacteria</taxon>
        <taxon>Pseudomonadati</taxon>
        <taxon>Thermodesulfobacteriota</taxon>
        <taxon>Desulfobacteria</taxon>
        <taxon>Desulfobacterales</taxon>
        <taxon>Desulfosudaceae</taxon>
        <taxon>Desulfosudis</taxon>
    </lineage>
</organism>
<keyword evidence="3 4" id="KW-0288">FMN</keyword>
<dbReference type="STRING" id="96561.Dole_1592"/>
<comment type="pathway">
    <text evidence="3 4">Cofactor biosynthesis; coenzyme A biosynthesis; CoA from (R)-pantothenate: step 2/5.</text>
</comment>
<keyword evidence="3" id="KW-0479">Metal-binding</keyword>
<evidence type="ECO:0000256" key="3">
    <source>
        <dbReference type="HAMAP-Rule" id="MF_02225"/>
    </source>
</evidence>
<accession>A8ZZZ6</accession>
<dbReference type="InterPro" id="IPR035929">
    <property type="entry name" value="CoaB-like_sf"/>
</dbReference>
<dbReference type="GO" id="GO:0046872">
    <property type="term" value="F:metal ion binding"/>
    <property type="evidence" value="ECO:0007669"/>
    <property type="project" value="UniProtKB-KW"/>
</dbReference>
<name>A8ZZZ6_DESOH</name>
<comment type="catalytic activity">
    <reaction evidence="3 4">
        <text>(R)-4'-phosphopantothenate + L-cysteine + CTP = N-[(R)-4-phosphopantothenoyl]-L-cysteine + CMP + diphosphate + H(+)</text>
        <dbReference type="Rhea" id="RHEA:19397"/>
        <dbReference type="ChEBI" id="CHEBI:10986"/>
        <dbReference type="ChEBI" id="CHEBI:15378"/>
        <dbReference type="ChEBI" id="CHEBI:33019"/>
        <dbReference type="ChEBI" id="CHEBI:35235"/>
        <dbReference type="ChEBI" id="CHEBI:37563"/>
        <dbReference type="ChEBI" id="CHEBI:59458"/>
        <dbReference type="ChEBI" id="CHEBI:60377"/>
        <dbReference type="EC" id="6.3.2.5"/>
    </reaction>
</comment>
<dbReference type="InterPro" id="IPR007085">
    <property type="entry name" value="DNA/pantothenate-metab_flavo_C"/>
</dbReference>
<feature type="domain" description="DNA/pantothenate metabolism flavoprotein C-terminal" evidence="6">
    <location>
        <begin position="185"/>
        <end position="396"/>
    </location>
</feature>
<evidence type="ECO:0000256" key="2">
    <source>
        <dbReference type="ARBA" id="ARBA00023239"/>
    </source>
</evidence>
<comment type="function">
    <text evidence="4">Catalyzes two steps in the biosynthesis of coenzyme A. In the first step cysteine is conjugated to 4'-phosphopantothenate to form 4-phosphopantothenoylcysteine, in the latter compound is decarboxylated to form 4'-phosphopantotheine.</text>
</comment>
<dbReference type="GO" id="GO:0010181">
    <property type="term" value="F:FMN binding"/>
    <property type="evidence" value="ECO:0007669"/>
    <property type="project" value="UniProtKB-UniRule"/>
</dbReference>
<comment type="similarity">
    <text evidence="3 4">In the N-terminal section; belongs to the HFCD (homo-oligomeric flavin containing Cys decarboxylase) superfamily.</text>
</comment>
<reference evidence="7 8" key="1">
    <citation type="submission" date="2007-10" db="EMBL/GenBank/DDBJ databases">
        <title>Complete sequence of Desulfococcus oleovorans Hxd3.</title>
        <authorList>
            <consortium name="US DOE Joint Genome Institute"/>
            <person name="Copeland A."/>
            <person name="Lucas S."/>
            <person name="Lapidus A."/>
            <person name="Barry K."/>
            <person name="Glavina del Rio T."/>
            <person name="Dalin E."/>
            <person name="Tice H."/>
            <person name="Pitluck S."/>
            <person name="Kiss H."/>
            <person name="Brettin T."/>
            <person name="Bruce D."/>
            <person name="Detter J.C."/>
            <person name="Han C."/>
            <person name="Schmutz J."/>
            <person name="Larimer F."/>
            <person name="Land M."/>
            <person name="Hauser L."/>
            <person name="Kyrpides N."/>
            <person name="Kim E."/>
            <person name="Wawrik B."/>
            <person name="Richardson P."/>
        </authorList>
    </citation>
    <scope>NUCLEOTIDE SEQUENCE [LARGE SCALE GENOMIC DNA]</scope>
    <source>
        <strain evidence="8">DSM 6200 / JCM 39069 / Hxd3</strain>
    </source>
</reference>
<dbReference type="Gene3D" id="3.40.50.10300">
    <property type="entry name" value="CoaB-like"/>
    <property type="match status" value="1"/>
</dbReference>
<feature type="binding site" evidence="3">
    <location>
        <position position="324"/>
    </location>
    <ligand>
        <name>CTP</name>
        <dbReference type="ChEBI" id="CHEBI:37563"/>
    </ligand>
</feature>
<dbReference type="PANTHER" id="PTHR14359">
    <property type="entry name" value="HOMO-OLIGOMERIC FLAVIN CONTAINING CYS DECARBOXYLASE FAMILY"/>
    <property type="match status" value="1"/>
</dbReference>
<comment type="cofactor">
    <cofactor evidence="3">
        <name>FMN</name>
        <dbReference type="ChEBI" id="CHEBI:58210"/>
    </cofactor>
    <text evidence="3">Binds 1 FMN per subunit.</text>
</comment>
<keyword evidence="3 4" id="KW-0436">Ligase</keyword>
<keyword evidence="3" id="KW-0511">Multifunctional enzyme</keyword>
<feature type="region of interest" description="Phosphopantothenoylcysteine decarboxylase" evidence="3">
    <location>
        <begin position="1"/>
        <end position="189"/>
    </location>
</feature>
<feature type="binding site" evidence="3">
    <location>
        <position position="338"/>
    </location>
    <ligand>
        <name>CTP</name>
        <dbReference type="ChEBI" id="CHEBI:37563"/>
    </ligand>
</feature>
<dbReference type="Gene3D" id="3.40.50.1950">
    <property type="entry name" value="Flavin prenyltransferase-like"/>
    <property type="match status" value="1"/>
</dbReference>
<keyword evidence="8" id="KW-1185">Reference proteome</keyword>
<evidence type="ECO:0000259" key="6">
    <source>
        <dbReference type="Pfam" id="PF04127"/>
    </source>
</evidence>
<proteinExistence type="inferred from homology"/>
<feature type="domain" description="Flavoprotein" evidence="5">
    <location>
        <begin position="6"/>
        <end position="177"/>
    </location>
</feature>
<keyword evidence="3 4" id="KW-0285">Flavoprotein</keyword>
<dbReference type="Pfam" id="PF04127">
    <property type="entry name" value="DFP"/>
    <property type="match status" value="1"/>
</dbReference>
<dbReference type="EC" id="6.3.2.5" evidence="3"/>
<dbReference type="GO" id="GO:0015937">
    <property type="term" value="P:coenzyme A biosynthetic process"/>
    <property type="evidence" value="ECO:0007669"/>
    <property type="project" value="UniProtKB-UniRule"/>
</dbReference>
<dbReference type="GO" id="GO:0004633">
    <property type="term" value="F:phosphopantothenoylcysteine decarboxylase activity"/>
    <property type="evidence" value="ECO:0007669"/>
    <property type="project" value="UniProtKB-UniRule"/>
</dbReference>
<feature type="active site" description="Proton donor" evidence="3">
    <location>
        <position position="158"/>
    </location>
</feature>
<dbReference type="InterPro" id="IPR005252">
    <property type="entry name" value="CoaBC"/>
</dbReference>
<evidence type="ECO:0000259" key="5">
    <source>
        <dbReference type="Pfam" id="PF02441"/>
    </source>
</evidence>
<keyword evidence="3" id="KW-0460">Magnesium</keyword>
<evidence type="ECO:0000256" key="4">
    <source>
        <dbReference type="RuleBase" id="RU364078"/>
    </source>
</evidence>
<dbReference type="InterPro" id="IPR036551">
    <property type="entry name" value="Flavin_trans-like"/>
</dbReference>
<dbReference type="NCBIfam" id="TIGR00521">
    <property type="entry name" value="coaBC_dfp"/>
    <property type="match status" value="1"/>
</dbReference>
<keyword evidence="1 3" id="KW-0210">Decarboxylase</keyword>
<feature type="binding site" evidence="3">
    <location>
        <position position="288"/>
    </location>
    <ligand>
        <name>CTP</name>
        <dbReference type="ChEBI" id="CHEBI:37563"/>
    </ligand>
</feature>
<evidence type="ECO:0000256" key="1">
    <source>
        <dbReference type="ARBA" id="ARBA00022793"/>
    </source>
</evidence>
<comment type="similarity">
    <text evidence="3 4">In the C-terminal section; belongs to the PPC synthetase family.</text>
</comment>
<dbReference type="Pfam" id="PF02441">
    <property type="entry name" value="Flavoprotein"/>
    <property type="match status" value="1"/>
</dbReference>
<dbReference type="SUPFAM" id="SSF52507">
    <property type="entry name" value="Homo-oligomeric flavin-containing Cys decarboxylases, HFCD"/>
    <property type="match status" value="1"/>
</dbReference>
<dbReference type="KEGG" id="dol:Dole_1592"/>
<dbReference type="Proteomes" id="UP000008561">
    <property type="component" value="Chromosome"/>
</dbReference>
<dbReference type="EC" id="4.1.1.36" evidence="3"/>
<dbReference type="GO" id="GO:0015941">
    <property type="term" value="P:pantothenate catabolic process"/>
    <property type="evidence" value="ECO:0007669"/>
    <property type="project" value="InterPro"/>
</dbReference>
<dbReference type="HAMAP" id="MF_02225">
    <property type="entry name" value="CoaBC"/>
    <property type="match status" value="1"/>
</dbReference>
<comment type="cofactor">
    <cofactor evidence="3">
        <name>Mg(2+)</name>
        <dbReference type="ChEBI" id="CHEBI:18420"/>
    </cofactor>
</comment>